<comment type="caution">
    <text evidence="1">The sequence shown here is derived from an EMBL/GenBank/DDBJ whole genome shotgun (WGS) entry which is preliminary data.</text>
</comment>
<organism evidence="1 2">
    <name type="scientific">Leptolyngbya iicbica LK</name>
    <dbReference type="NCBI Taxonomy" id="2294035"/>
    <lineage>
        <taxon>Bacteria</taxon>
        <taxon>Bacillati</taxon>
        <taxon>Cyanobacteriota</taxon>
        <taxon>Cyanophyceae</taxon>
        <taxon>Leptolyngbyales</taxon>
        <taxon>Leptolyngbyaceae</taxon>
        <taxon>Leptolyngbya group</taxon>
        <taxon>Leptolyngbya</taxon>
        <taxon>Leptolyngbya iicbica</taxon>
    </lineage>
</organism>
<evidence type="ECO:0000313" key="1">
    <source>
        <dbReference type="EMBL" id="RZM75657.1"/>
    </source>
</evidence>
<keyword evidence="2" id="KW-1185">Reference proteome</keyword>
<dbReference type="EMBL" id="QVFV01000007">
    <property type="protein sequence ID" value="RZM75657.1"/>
    <property type="molecule type" value="Genomic_DNA"/>
</dbReference>
<reference evidence="1 2" key="1">
    <citation type="submission" date="2018-11" db="EMBL/GenBank/DDBJ databases">
        <title>Whole genome sequencing of an environmental sample.</title>
        <authorList>
            <person name="Sarangi A.N."/>
            <person name="Singh D."/>
            <person name="Tripathy S."/>
        </authorList>
    </citation>
    <scope>NUCLEOTIDE SEQUENCE [LARGE SCALE GENOMIC DNA]</scope>
    <source>
        <strain evidence="1 2">Lakshadweep</strain>
    </source>
</reference>
<dbReference type="Proteomes" id="UP000292459">
    <property type="component" value="Unassembled WGS sequence"/>
</dbReference>
<dbReference type="AlphaFoldDB" id="A0A4Q7E3H3"/>
<name>A0A4Q7E3H3_9CYAN</name>
<dbReference type="OrthoDB" id="9981931at2"/>
<accession>A0A4Q7E3H3</accession>
<sequence length="375" mass="41494">MSRTQKGRITRHPFSDTLSSKFYGHPHRPMQIVSQTTSELRLQSVVERQRLMLPIGLLSVVVVGLGLAILAGAVNIPLLFIVGLFGFLGGTMLNDECKSEVLTLDRGADQLRCDRKTLWGTQQWQLPLSTLQDVSVVTRQRRRQKANGNEGTQWFYSLQFVAPGQAPQTLLYSHDGDSVNAAYRTIHDFLRTTHSATSATNAPSNLPSGQGIGLVMTSDYERWRQEIFTRSPEQAGGTSDERDRVYGVLMDMGMLDSSTSQLWAISMTAWLSGEASFFPTPGGAVIGLGSEPQVAEAAQTILQLAQTVLPNASPLPDQALPDQPDLVQFWLFTPGGVYGVADMLQRLRVPSNDWGQMFQQFSLIRQVAERQLDQR</sequence>
<gene>
    <name evidence="1" type="ORF">DYY88_20365</name>
</gene>
<evidence type="ECO:0000313" key="2">
    <source>
        <dbReference type="Proteomes" id="UP000292459"/>
    </source>
</evidence>
<protein>
    <submittedName>
        <fullName evidence="1">Uncharacterized protein</fullName>
    </submittedName>
</protein>
<proteinExistence type="predicted"/>